<keyword evidence="3" id="KW-1003">Cell membrane</keyword>
<dbReference type="InterPro" id="IPR032816">
    <property type="entry name" value="VTT_dom"/>
</dbReference>
<dbReference type="EMBL" id="JBEPSN010000004">
    <property type="protein sequence ID" value="MET4540291.1"/>
    <property type="molecule type" value="Genomic_DNA"/>
</dbReference>
<comment type="caution">
    <text evidence="10">The sequence shown here is derived from an EMBL/GenBank/DDBJ whole genome shotgun (WGS) entry which is preliminary data.</text>
</comment>
<evidence type="ECO:0000256" key="8">
    <source>
        <dbReference type="SAM" id="Phobius"/>
    </source>
</evidence>
<evidence type="ECO:0000256" key="5">
    <source>
        <dbReference type="ARBA" id="ARBA00022989"/>
    </source>
</evidence>
<evidence type="ECO:0000256" key="7">
    <source>
        <dbReference type="SAM" id="MobiDB-lite"/>
    </source>
</evidence>
<dbReference type="Proteomes" id="UP001549307">
    <property type="component" value="Unassembled WGS sequence"/>
</dbReference>
<evidence type="ECO:0000256" key="4">
    <source>
        <dbReference type="ARBA" id="ARBA00022692"/>
    </source>
</evidence>
<keyword evidence="11" id="KW-1185">Reference proteome</keyword>
<feature type="transmembrane region" description="Helical" evidence="8">
    <location>
        <begin position="148"/>
        <end position="170"/>
    </location>
</feature>
<evidence type="ECO:0000313" key="10">
    <source>
        <dbReference type="EMBL" id="MET4540291.1"/>
    </source>
</evidence>
<evidence type="ECO:0000256" key="6">
    <source>
        <dbReference type="ARBA" id="ARBA00023136"/>
    </source>
</evidence>
<reference evidence="10 11" key="1">
    <citation type="submission" date="2024-06" db="EMBL/GenBank/DDBJ databases">
        <title>Sorghum-associated microbial communities from plants grown in Nebraska, USA.</title>
        <authorList>
            <person name="Schachtman D."/>
        </authorList>
    </citation>
    <scope>NUCLEOTIDE SEQUENCE [LARGE SCALE GENOMIC DNA]</scope>
    <source>
        <strain evidence="10 11">3552</strain>
    </source>
</reference>
<organism evidence="10 11">
    <name type="scientific">Arthrobacter bambusae</name>
    <dbReference type="NCBI Taxonomy" id="1338426"/>
    <lineage>
        <taxon>Bacteria</taxon>
        <taxon>Bacillati</taxon>
        <taxon>Actinomycetota</taxon>
        <taxon>Actinomycetes</taxon>
        <taxon>Micrococcales</taxon>
        <taxon>Micrococcaceae</taxon>
        <taxon>Arthrobacter</taxon>
    </lineage>
</organism>
<name>A0ABV2P693_9MICC</name>
<comment type="subcellular location">
    <subcellularLocation>
        <location evidence="1">Cell membrane</location>
        <topology evidence="1">Multi-pass membrane protein</topology>
    </subcellularLocation>
</comment>
<sequence length="312" mass="33250">MHHPLGGEPEPGGRDGGAHRQPVRQLRAPQFAARGEELRAGGPVDGTVHSPSTEQRRVGGVDNRVHRAGGDVPAQNVDSHGASLAPKRRMRQVRYLVPMDITAPETWGSAIYLWIVPIVLGDAIFPPIPSEMVVITGGALAADGHANFWLILFLAALASWLGDMAVFILFKRRISHVLDRWSWGRRIHRGIHEAIAKAGRSSTYGAIIGARFIPGGRLATSSAAGIANVSVRGFSLCAGLGAVLWAVWQVGLGYFTGSTTKLPFWASSLIGVGVGLVIGVVVGLIVTRRRGSRSPVDEPFDADKPGDVPQPE</sequence>
<dbReference type="InterPro" id="IPR051311">
    <property type="entry name" value="DedA_domain"/>
</dbReference>
<evidence type="ECO:0000256" key="2">
    <source>
        <dbReference type="ARBA" id="ARBA00010792"/>
    </source>
</evidence>
<comment type="similarity">
    <text evidence="2">Belongs to the DedA family.</text>
</comment>
<evidence type="ECO:0000313" key="11">
    <source>
        <dbReference type="Proteomes" id="UP001549307"/>
    </source>
</evidence>
<keyword evidence="6 8" id="KW-0472">Membrane</keyword>
<feature type="transmembrane region" description="Helical" evidence="8">
    <location>
        <begin position="262"/>
        <end position="286"/>
    </location>
</feature>
<feature type="transmembrane region" description="Helical" evidence="8">
    <location>
        <begin position="234"/>
        <end position="256"/>
    </location>
</feature>
<feature type="domain" description="VTT" evidence="9">
    <location>
        <begin position="128"/>
        <end position="254"/>
    </location>
</feature>
<dbReference type="PANTHER" id="PTHR42709:SF6">
    <property type="entry name" value="UNDECAPRENYL PHOSPHATE TRANSPORTER A"/>
    <property type="match status" value="1"/>
</dbReference>
<protein>
    <submittedName>
        <fullName evidence="10">Membrane-associated protein</fullName>
    </submittedName>
</protein>
<keyword evidence="5 8" id="KW-1133">Transmembrane helix</keyword>
<feature type="transmembrane region" description="Helical" evidence="8">
    <location>
        <begin position="109"/>
        <end position="128"/>
    </location>
</feature>
<dbReference type="Pfam" id="PF09335">
    <property type="entry name" value="VTT_dom"/>
    <property type="match status" value="1"/>
</dbReference>
<gene>
    <name evidence="10" type="ORF">ABIE37_002072</name>
</gene>
<feature type="region of interest" description="Disordered" evidence="7">
    <location>
        <begin position="1"/>
        <end position="60"/>
    </location>
</feature>
<keyword evidence="4 8" id="KW-0812">Transmembrane</keyword>
<proteinExistence type="inferred from homology"/>
<feature type="region of interest" description="Disordered" evidence="7">
    <location>
        <begin position="292"/>
        <end position="312"/>
    </location>
</feature>
<accession>A0ABV2P693</accession>
<dbReference type="PANTHER" id="PTHR42709">
    <property type="entry name" value="ALKALINE PHOSPHATASE LIKE PROTEIN"/>
    <property type="match status" value="1"/>
</dbReference>
<evidence type="ECO:0000259" key="9">
    <source>
        <dbReference type="Pfam" id="PF09335"/>
    </source>
</evidence>
<evidence type="ECO:0000256" key="1">
    <source>
        <dbReference type="ARBA" id="ARBA00004651"/>
    </source>
</evidence>
<evidence type="ECO:0000256" key="3">
    <source>
        <dbReference type="ARBA" id="ARBA00022475"/>
    </source>
</evidence>